<dbReference type="AlphaFoldDB" id="A0A483CQV4"/>
<dbReference type="OrthoDB" id="60294at2157"/>
<gene>
    <name evidence="1" type="ORF">CUJ86_09745</name>
</gene>
<dbReference type="Proteomes" id="UP000292580">
    <property type="component" value="Unassembled WGS sequence"/>
</dbReference>
<organism evidence="1 2">
    <name type="scientific">Methanofollis fontis</name>
    <dbReference type="NCBI Taxonomy" id="2052832"/>
    <lineage>
        <taxon>Archaea</taxon>
        <taxon>Methanobacteriati</taxon>
        <taxon>Methanobacteriota</taxon>
        <taxon>Stenosarchaea group</taxon>
        <taxon>Methanomicrobia</taxon>
        <taxon>Methanomicrobiales</taxon>
        <taxon>Methanomicrobiaceae</taxon>
        <taxon>Methanofollis</taxon>
    </lineage>
</organism>
<keyword evidence="2" id="KW-1185">Reference proteome</keyword>
<evidence type="ECO:0000313" key="2">
    <source>
        <dbReference type="Proteomes" id="UP000292580"/>
    </source>
</evidence>
<evidence type="ECO:0008006" key="3">
    <source>
        <dbReference type="Google" id="ProtNLM"/>
    </source>
</evidence>
<dbReference type="CDD" id="cd18699">
    <property type="entry name" value="PIN_VapC_like"/>
    <property type="match status" value="1"/>
</dbReference>
<protein>
    <recommendedName>
        <fullName evidence="3">N-acetyltransferase domain-containing protein</fullName>
    </recommendedName>
</protein>
<sequence>MRVLIDTNILIYREDDRYVSPEISNLIKILSRTHTDVLLHPASLKDIHRDRNEERKRITLSKVEAYPILENAPVPDKDEEFFKKIGEPKSENDEIDNLILYSLYKNAVGFLITNDDGIHLKASNLGISDRVFYPYEAIEHFQKDLPPSETVPRPFALKKGFVSDLDPKDPIFDTLRQDYPEFDEWFTNVARDGRECYYYKKNDGSLGALMIYKFEEEPIPSNPPQPSVKRLKIATLKVSHEGNKIGELLLKVAFGIAAKSNLSQVYLTHFTEDGDRLVYLINQFGFKHVGVLPRDMGEDVFIKKLYPTGDDCKELTPLEISRDYYPSFYDGSNVNKFVAPIRPKFHHRLFTEYCDGGSRQLTFDESMGDFIVEGNTIKKAYLTNSKIKKLKEGDLILFYRSQDIKSITSLGVIEKVHYLQDNPEKIIEIIGKRSVYSKSEIEGYKKPLTIILFKHHMNLKNPVKLSVLIESSILNGQPQTIQQIDDDKFSMIKKIGEINECFTIH</sequence>
<reference evidence="1 2" key="1">
    <citation type="submission" date="2017-11" db="EMBL/GenBank/DDBJ databases">
        <title>Isolation and Characterization of Methanofollis Species from Methane Seep Offshore SW Taiwan.</title>
        <authorList>
            <person name="Teng N.-H."/>
            <person name="Lai M.-C."/>
            <person name="Chen S.-C."/>
        </authorList>
    </citation>
    <scope>NUCLEOTIDE SEQUENCE [LARGE SCALE GENOMIC DNA]</scope>
    <source>
        <strain evidence="1 2">FWC-SCC2</strain>
    </source>
</reference>
<name>A0A483CQV4_9EURY</name>
<comment type="caution">
    <text evidence="1">The sequence shown here is derived from an EMBL/GenBank/DDBJ whole genome shotgun (WGS) entry which is preliminary data.</text>
</comment>
<dbReference type="EMBL" id="PGCL01000004">
    <property type="protein sequence ID" value="TAJ43620.1"/>
    <property type="molecule type" value="Genomic_DNA"/>
</dbReference>
<dbReference type="RefSeq" id="WP_130647391.1">
    <property type="nucleotide sequence ID" value="NZ_PGCL01000004.1"/>
</dbReference>
<dbReference type="InterPro" id="IPR016181">
    <property type="entry name" value="Acyl_CoA_acyltransferase"/>
</dbReference>
<evidence type="ECO:0000313" key="1">
    <source>
        <dbReference type="EMBL" id="TAJ43620.1"/>
    </source>
</evidence>
<accession>A0A483CQV4</accession>
<dbReference type="SUPFAM" id="SSF55729">
    <property type="entry name" value="Acyl-CoA N-acyltransferases (Nat)"/>
    <property type="match status" value="1"/>
</dbReference>
<dbReference type="Gene3D" id="2.30.130.30">
    <property type="entry name" value="Hypothetical protein"/>
    <property type="match status" value="1"/>
</dbReference>
<dbReference type="Gene3D" id="3.40.630.30">
    <property type="match status" value="1"/>
</dbReference>
<proteinExistence type="predicted"/>